<protein>
    <submittedName>
        <fullName evidence="1">Uncharacterized protein</fullName>
    </submittedName>
</protein>
<keyword evidence="2" id="KW-1185">Reference proteome</keyword>
<dbReference type="Proteomes" id="UP000275394">
    <property type="component" value="Unassembled WGS sequence"/>
</dbReference>
<evidence type="ECO:0000313" key="1">
    <source>
        <dbReference type="EMBL" id="ROS05245.1"/>
    </source>
</evidence>
<accession>A0A3N2E0Z2</accession>
<reference evidence="1 2" key="1">
    <citation type="submission" date="2018-11" db="EMBL/GenBank/DDBJ databases">
        <title>Genomic Encyclopedia of Type Strains, Phase IV (KMG-IV): sequencing the most valuable type-strain genomes for metagenomic binning, comparative biology and taxonomic classification.</title>
        <authorList>
            <person name="Goeker M."/>
        </authorList>
    </citation>
    <scope>NUCLEOTIDE SEQUENCE [LARGE SCALE GENOMIC DNA]</scope>
    <source>
        <strain evidence="1 2">DSM 100316</strain>
    </source>
</reference>
<dbReference type="AlphaFoldDB" id="A0A3N2E0Z2"/>
<proteinExistence type="predicted"/>
<name>A0A3N2E0Z2_9GAMM</name>
<sequence length="283" mass="30472">MSSAALLNTPTKFAFSIDDHLLERCYCLGSENNTIRYPNMSNSLRYKLLFRGETSNNDSRQDSISKLAKLFKLPSEKAATLFDGKTRTLKKGLDKLTAAKYQAAFKQAGLKAYFKEDVPASNTATTPATPEDNTATSAKTIINLQLSAVGDDLLRAEEKQRPTRSDIETNHLSAAEVGCALSEPQAKTPTPPIDFGHLQLDTAGTALSSAKQEVSNNIASIDASLAEPGSRLSEASPTVSLEINSNHLHLAQAGADLQDARDDLPVNAPDTSHLSIDESAVRR</sequence>
<dbReference type="EMBL" id="RKHR01000003">
    <property type="protein sequence ID" value="ROS05245.1"/>
    <property type="molecule type" value="Genomic_DNA"/>
</dbReference>
<comment type="caution">
    <text evidence="1">The sequence shown here is derived from an EMBL/GenBank/DDBJ whole genome shotgun (WGS) entry which is preliminary data.</text>
</comment>
<gene>
    <name evidence="1" type="ORF">EDC56_0775</name>
</gene>
<evidence type="ECO:0000313" key="2">
    <source>
        <dbReference type="Proteomes" id="UP000275394"/>
    </source>
</evidence>
<organism evidence="1 2">
    <name type="scientific">Sinobacterium caligoides</name>
    <dbReference type="NCBI Taxonomy" id="933926"/>
    <lineage>
        <taxon>Bacteria</taxon>
        <taxon>Pseudomonadati</taxon>
        <taxon>Pseudomonadota</taxon>
        <taxon>Gammaproteobacteria</taxon>
        <taxon>Cellvibrionales</taxon>
        <taxon>Spongiibacteraceae</taxon>
        <taxon>Sinobacterium</taxon>
    </lineage>
</organism>